<proteinExistence type="predicted"/>
<name>W4GBV8_APHAT</name>
<sequence length="935" mass="101265">MEPSVAHPPPPRGRVNSRLMQASANLQAVNKPFDDPSLRQPMSPSPTRQSPTLKRKQPIYAAPPAASTSNTASCCASSTTSFNDTGPVLVHVSKTHLHAVYGGTMGFYTIWLAVPCESTVVIHLLVQNDRTRSVRLSASRICFTPTTYGLPQAVGVQAVDVTRDDDICIQHRIFSQDERFDQLDVHPIHVTVFGNEAAFVWSFGGDAILQDVTTNTFARRTPLLIPGMKEPPAPSGHDPSTLLVPSPASSSASHPPRDVYFSSLACGENFTVVASSQSCVAFAFGQGTDGELGNHASFSTKTPCLLPSHLFATPQERPSIVSLSCGKHHVAVATRAGQLFTWGSGRFGQLGHCNYLDINAPKPVQFDKADTANAMLMDGTIVVSVACGGFHTLAITDVQHVLAFGHNKAGQLGFGHRQSRTEHGWRSCVPSRVESLVDHAIHQVAAGVHHSACISTHGDLFTWGCGVDGRLGHNSSVTFSVPTLVVAVQLLQILPKMVRCGGRHTALISDGDVLYSWGANDFGQLGVGDVRSRLSPTLVTFPTASPILEVSLGHFHSAAINALGDVWTWGYDINGGLGMESDGSVHLKPVQVTALAGYGAVQIQCGWTHTTVLTKRHHPIKRPTPPGSRRGGGSTNQLDVAGGGGGEGGPLTSTTTRPITSRPTRQKQPPTTPPTTHDDLTVVQPPPNTLQTLHKRMLMQRLRRPQSAAAHPRARIVPADSTEAHGNSRRPVHISTPHPYLRKKPPHPPKAAKPPRPQTARPADRQPTKQVVQKLHGGKVERPKTLPRRPRSALHQRVFTRQAPVMPMTTPRQYHPPPPKQQLPIEERPVDDVNNKMAPPPTMSLEQWTFLTNSSSNTSGPTMSSLSTDDISSREAAPSKHGQTRPKSAAVVRSSPLPLALTLEMERERKRVMEIGESVLKETQHQPHRRRLWLR</sequence>
<evidence type="ECO:0000256" key="3">
    <source>
        <dbReference type="SAM" id="MobiDB-lite"/>
    </source>
</evidence>
<feature type="compositionally biased region" description="Pro residues" evidence="3">
    <location>
        <begin position="748"/>
        <end position="757"/>
    </location>
</feature>
<feature type="region of interest" description="Disordered" evidence="3">
    <location>
        <begin position="852"/>
        <end position="893"/>
    </location>
</feature>
<dbReference type="InterPro" id="IPR000408">
    <property type="entry name" value="Reg_chr_condens"/>
</dbReference>
<feature type="repeat" description="RCC1" evidence="2">
    <location>
        <begin position="564"/>
        <end position="616"/>
    </location>
</feature>
<feature type="compositionally biased region" description="Low complexity" evidence="3">
    <location>
        <begin position="852"/>
        <end position="867"/>
    </location>
</feature>
<feature type="region of interest" description="Disordered" evidence="3">
    <location>
        <begin position="703"/>
        <end position="793"/>
    </location>
</feature>
<dbReference type="PROSITE" id="PS50012">
    <property type="entry name" value="RCC1_3"/>
    <property type="match status" value="6"/>
</dbReference>
<feature type="repeat" description="RCC1" evidence="2">
    <location>
        <begin position="458"/>
        <end position="511"/>
    </location>
</feature>
<feature type="region of interest" description="Disordered" evidence="3">
    <location>
        <begin position="29"/>
        <end position="55"/>
    </location>
</feature>
<dbReference type="RefSeq" id="XP_009833446.1">
    <property type="nucleotide sequence ID" value="XM_009835144.1"/>
</dbReference>
<organism evidence="5">
    <name type="scientific">Aphanomyces astaci</name>
    <name type="common">Crayfish plague agent</name>
    <dbReference type="NCBI Taxonomy" id="112090"/>
    <lineage>
        <taxon>Eukaryota</taxon>
        <taxon>Sar</taxon>
        <taxon>Stramenopiles</taxon>
        <taxon>Oomycota</taxon>
        <taxon>Saprolegniomycetes</taxon>
        <taxon>Saprolegniales</taxon>
        <taxon>Verrucalvaceae</taxon>
        <taxon>Aphanomyces</taxon>
    </lineage>
</organism>
<dbReference type="InterPro" id="IPR009091">
    <property type="entry name" value="RCC1/BLIP-II"/>
</dbReference>
<feature type="repeat" description="RCC1" evidence="2">
    <location>
        <begin position="512"/>
        <end position="563"/>
    </location>
</feature>
<dbReference type="Pfam" id="PF25390">
    <property type="entry name" value="WD40_RLD"/>
    <property type="match status" value="1"/>
</dbReference>
<dbReference type="GeneID" id="20811028"/>
<feature type="region of interest" description="Disordered" evidence="3">
    <location>
        <begin position="614"/>
        <end position="687"/>
    </location>
</feature>
<dbReference type="AlphaFoldDB" id="W4GBV8"/>
<dbReference type="PRINTS" id="PR00633">
    <property type="entry name" value="RCCNDNSATION"/>
</dbReference>
<dbReference type="InterPro" id="IPR051625">
    <property type="entry name" value="Signaling_Regulatory_Domain"/>
</dbReference>
<dbReference type="Pfam" id="PF00415">
    <property type="entry name" value="RCC1"/>
    <property type="match status" value="1"/>
</dbReference>
<dbReference type="VEuPathDB" id="FungiDB:H257_09032"/>
<feature type="compositionally biased region" description="Low complexity" evidence="3">
    <location>
        <begin position="652"/>
        <end position="669"/>
    </location>
</feature>
<gene>
    <name evidence="5" type="ORF">H257_09032</name>
</gene>
<dbReference type="STRING" id="112090.W4GBV8"/>
<dbReference type="OrthoDB" id="10256179at2759"/>
<feature type="repeat" description="RCC1" evidence="2">
    <location>
        <begin position="337"/>
        <end position="398"/>
    </location>
</feature>
<keyword evidence="1" id="KW-0677">Repeat</keyword>
<feature type="compositionally biased region" description="Low complexity" evidence="3">
    <location>
        <begin position="239"/>
        <end position="251"/>
    </location>
</feature>
<dbReference type="InterPro" id="IPR058923">
    <property type="entry name" value="RCC1-like_dom"/>
</dbReference>
<feature type="repeat" description="RCC1" evidence="2">
    <location>
        <begin position="279"/>
        <end position="336"/>
    </location>
</feature>
<feature type="domain" description="RCC1-like" evidence="4">
    <location>
        <begin position="247"/>
        <end position="553"/>
    </location>
</feature>
<protein>
    <recommendedName>
        <fullName evidence="4">RCC1-like domain-containing protein</fullName>
    </recommendedName>
</protein>
<dbReference type="PROSITE" id="PS00626">
    <property type="entry name" value="RCC1_2"/>
    <property type="match status" value="2"/>
</dbReference>
<dbReference type="EMBL" id="KI913134">
    <property type="protein sequence ID" value="ETV77140.1"/>
    <property type="molecule type" value="Genomic_DNA"/>
</dbReference>
<feature type="compositionally biased region" description="Polar residues" evidence="3">
    <location>
        <begin position="40"/>
        <end position="52"/>
    </location>
</feature>
<evidence type="ECO:0000259" key="4">
    <source>
        <dbReference type="Pfam" id="PF25390"/>
    </source>
</evidence>
<feature type="repeat" description="RCC1" evidence="2">
    <location>
        <begin position="399"/>
        <end position="457"/>
    </location>
</feature>
<dbReference type="SUPFAM" id="SSF50985">
    <property type="entry name" value="RCC1/BLIP-II"/>
    <property type="match status" value="2"/>
</dbReference>
<evidence type="ECO:0000313" key="5">
    <source>
        <dbReference type="EMBL" id="ETV77140.1"/>
    </source>
</evidence>
<dbReference type="Gene3D" id="2.130.10.30">
    <property type="entry name" value="Regulator of chromosome condensation 1/beta-lactamase-inhibitor protein II"/>
    <property type="match status" value="2"/>
</dbReference>
<evidence type="ECO:0000256" key="1">
    <source>
        <dbReference type="ARBA" id="ARBA00022737"/>
    </source>
</evidence>
<dbReference type="PANTHER" id="PTHR22872">
    <property type="entry name" value="BTK-BINDING PROTEIN-RELATED"/>
    <property type="match status" value="1"/>
</dbReference>
<feature type="region of interest" description="Disordered" evidence="3">
    <location>
        <begin position="227"/>
        <end position="251"/>
    </location>
</feature>
<reference evidence="5" key="1">
    <citation type="submission" date="2013-12" db="EMBL/GenBank/DDBJ databases">
        <title>The Genome Sequence of Aphanomyces astaci APO3.</title>
        <authorList>
            <consortium name="The Broad Institute Genomics Platform"/>
            <person name="Russ C."/>
            <person name="Tyler B."/>
            <person name="van West P."/>
            <person name="Dieguez-Uribeondo J."/>
            <person name="Young S.K."/>
            <person name="Zeng Q."/>
            <person name="Gargeya S."/>
            <person name="Fitzgerald M."/>
            <person name="Abouelleil A."/>
            <person name="Alvarado L."/>
            <person name="Chapman S.B."/>
            <person name="Gainer-Dewar J."/>
            <person name="Goldberg J."/>
            <person name="Griggs A."/>
            <person name="Gujja S."/>
            <person name="Hansen M."/>
            <person name="Howarth C."/>
            <person name="Imamovic A."/>
            <person name="Ireland A."/>
            <person name="Larimer J."/>
            <person name="McCowan C."/>
            <person name="Murphy C."/>
            <person name="Pearson M."/>
            <person name="Poon T.W."/>
            <person name="Priest M."/>
            <person name="Roberts A."/>
            <person name="Saif S."/>
            <person name="Shea T."/>
            <person name="Sykes S."/>
            <person name="Wortman J."/>
            <person name="Nusbaum C."/>
            <person name="Birren B."/>
        </authorList>
    </citation>
    <scope>NUCLEOTIDE SEQUENCE [LARGE SCALE GENOMIC DNA]</scope>
    <source>
        <strain evidence="5">APO3</strain>
    </source>
</reference>
<accession>W4GBV8</accession>
<evidence type="ECO:0000256" key="2">
    <source>
        <dbReference type="PROSITE-ProRule" id="PRU00235"/>
    </source>
</evidence>